<dbReference type="Pfam" id="PF03572">
    <property type="entry name" value="Peptidase_S41"/>
    <property type="match status" value="1"/>
</dbReference>
<dbReference type="InterPro" id="IPR036034">
    <property type="entry name" value="PDZ_sf"/>
</dbReference>
<dbReference type="RefSeq" id="WP_170012599.1">
    <property type="nucleotide sequence ID" value="NZ_JABCRE010000003.1"/>
</dbReference>
<evidence type="ECO:0000256" key="2">
    <source>
        <dbReference type="SAM" id="SignalP"/>
    </source>
</evidence>
<name>A0A848QRN3_9SPHN</name>
<accession>A0A848QRN3</accession>
<proteinExistence type="predicted"/>
<dbReference type="PANTHER" id="PTHR32060">
    <property type="entry name" value="TAIL-SPECIFIC PROTEASE"/>
    <property type="match status" value="1"/>
</dbReference>
<evidence type="ECO:0000313" key="4">
    <source>
        <dbReference type="EMBL" id="NMW32186.1"/>
    </source>
</evidence>
<dbReference type="EMBL" id="JABCRE010000003">
    <property type="protein sequence ID" value="NMW32186.1"/>
    <property type="molecule type" value="Genomic_DNA"/>
</dbReference>
<gene>
    <name evidence="4" type="ORF">HKD42_08945</name>
</gene>
<dbReference type="CDD" id="cd07561">
    <property type="entry name" value="Peptidase_S41_CPP_like"/>
    <property type="match status" value="1"/>
</dbReference>
<dbReference type="Proteomes" id="UP000561181">
    <property type="component" value="Unassembled WGS sequence"/>
</dbReference>
<dbReference type="PROSITE" id="PS51257">
    <property type="entry name" value="PROKAR_LIPOPROTEIN"/>
    <property type="match status" value="1"/>
</dbReference>
<dbReference type="GO" id="GO:0008236">
    <property type="term" value="F:serine-type peptidase activity"/>
    <property type="evidence" value="ECO:0007669"/>
    <property type="project" value="InterPro"/>
</dbReference>
<organism evidence="4 5">
    <name type="scientific">Pontixanthobacter rizhaonensis</name>
    <dbReference type="NCBI Taxonomy" id="2730337"/>
    <lineage>
        <taxon>Bacteria</taxon>
        <taxon>Pseudomonadati</taxon>
        <taxon>Pseudomonadota</taxon>
        <taxon>Alphaproteobacteria</taxon>
        <taxon>Sphingomonadales</taxon>
        <taxon>Erythrobacteraceae</taxon>
        <taxon>Pontixanthobacter</taxon>
    </lineage>
</organism>
<feature type="chain" id="PRO_5032623430" evidence="2">
    <location>
        <begin position="21"/>
        <end position="482"/>
    </location>
</feature>
<dbReference type="PANTHER" id="PTHR32060:SF30">
    <property type="entry name" value="CARBOXY-TERMINAL PROCESSING PROTEASE CTPA"/>
    <property type="match status" value="1"/>
</dbReference>
<evidence type="ECO:0000313" key="5">
    <source>
        <dbReference type="Proteomes" id="UP000561181"/>
    </source>
</evidence>
<feature type="compositionally biased region" description="Gly residues" evidence="1">
    <location>
        <begin position="30"/>
        <end position="45"/>
    </location>
</feature>
<dbReference type="InterPro" id="IPR029045">
    <property type="entry name" value="ClpP/crotonase-like_dom_sf"/>
</dbReference>
<protein>
    <submittedName>
        <fullName evidence="4">Peptidase S41</fullName>
    </submittedName>
</protein>
<feature type="domain" description="Tail specific protease" evidence="3">
    <location>
        <begin position="206"/>
        <end position="409"/>
    </location>
</feature>
<dbReference type="InterPro" id="IPR005151">
    <property type="entry name" value="Tail-specific_protease"/>
</dbReference>
<dbReference type="GO" id="GO:0006508">
    <property type="term" value="P:proteolysis"/>
    <property type="evidence" value="ECO:0007669"/>
    <property type="project" value="InterPro"/>
</dbReference>
<dbReference type="Gene3D" id="3.30.750.170">
    <property type="match status" value="1"/>
</dbReference>
<dbReference type="SMART" id="SM00245">
    <property type="entry name" value="TSPc"/>
    <property type="match status" value="1"/>
</dbReference>
<keyword evidence="5" id="KW-1185">Reference proteome</keyword>
<keyword evidence="2" id="KW-0732">Signal</keyword>
<comment type="caution">
    <text evidence="4">The sequence shown here is derived from an EMBL/GenBank/DDBJ whole genome shotgun (WGS) entry which is preliminary data.</text>
</comment>
<evidence type="ECO:0000259" key="3">
    <source>
        <dbReference type="SMART" id="SM00245"/>
    </source>
</evidence>
<feature type="signal peptide" evidence="2">
    <location>
        <begin position="1"/>
        <end position="20"/>
    </location>
</feature>
<dbReference type="GO" id="GO:0004175">
    <property type="term" value="F:endopeptidase activity"/>
    <property type="evidence" value="ECO:0007669"/>
    <property type="project" value="TreeGrafter"/>
</dbReference>
<feature type="region of interest" description="Disordered" evidence="1">
    <location>
        <begin position="25"/>
        <end position="45"/>
    </location>
</feature>
<evidence type="ECO:0000256" key="1">
    <source>
        <dbReference type="SAM" id="MobiDB-lite"/>
    </source>
</evidence>
<dbReference type="SUPFAM" id="SSF52096">
    <property type="entry name" value="ClpP/crotonase"/>
    <property type="match status" value="1"/>
</dbReference>
<reference evidence="4 5" key="1">
    <citation type="submission" date="2020-04" db="EMBL/GenBank/DDBJ databases">
        <authorList>
            <person name="Liu A."/>
        </authorList>
    </citation>
    <scope>NUCLEOTIDE SEQUENCE [LARGE SCALE GENOMIC DNA]</scope>
    <source>
        <strain evidence="4 5">RZ02</strain>
    </source>
</reference>
<dbReference type="GO" id="GO:0007165">
    <property type="term" value="P:signal transduction"/>
    <property type="evidence" value="ECO:0007669"/>
    <property type="project" value="TreeGrafter"/>
</dbReference>
<sequence>MSIGRNILSLTLALSLAACGGGDSSPSGPVAGGGGSSSSGGGGSTPGCSLIERQNFALSVLDEWYLFPNLLDRSVQPENFNDVQSYLDALVAPARAQNRDKGFTFITSIAEENAFFASGSSAGFGIRLAYDTVNNRVFVIEAFENAPAFAAGFDRGVELLSVGTSASSLEMIGTIMAAEGPQGVVNRLGASEAGIARTFQIRSVDGTDSQTTVTKAEYPLDPVSDRYGARVFNDNGKPVGYLNLRTFIGSADQNLRAAFASFRSQGVNEVILDLRYNGGGLVSIAELFGDLMARNRTGQVFSRTVLRPSKSSENSTRSFTAQPEAISVTKIAVIGRGGTASASELVTNAFIPYVGNNLALVGTNTSGKPVGQFGFDLAACDDRIRAVTFQTVNADGNGEYFDGLASVVPNTCSAEDDISNQLGDPAEDSIATALEFLRTGAATCSPITGTPGVQGARSIRSTRQLLEPVSPSAAQREVPGLF</sequence>
<dbReference type="GO" id="GO:0030288">
    <property type="term" value="C:outer membrane-bounded periplasmic space"/>
    <property type="evidence" value="ECO:0007669"/>
    <property type="project" value="TreeGrafter"/>
</dbReference>
<dbReference type="AlphaFoldDB" id="A0A848QRN3"/>
<dbReference type="Gene3D" id="3.90.226.10">
    <property type="entry name" value="2-enoyl-CoA Hydratase, Chain A, domain 1"/>
    <property type="match status" value="1"/>
</dbReference>
<dbReference type="Gene3D" id="2.30.42.10">
    <property type="match status" value="1"/>
</dbReference>